<dbReference type="GO" id="GO:0042274">
    <property type="term" value="P:ribosomal small subunit biogenesis"/>
    <property type="evidence" value="ECO:0007669"/>
    <property type="project" value="InterPro"/>
</dbReference>
<proteinExistence type="inferred from homology"/>
<feature type="compositionally biased region" description="Polar residues" evidence="2">
    <location>
        <begin position="346"/>
        <end position="356"/>
    </location>
</feature>
<feature type="non-terminal residue" evidence="3">
    <location>
        <position position="1"/>
    </location>
</feature>
<evidence type="ECO:0000313" key="3">
    <source>
        <dbReference type="EMBL" id="KAF2158173.1"/>
    </source>
</evidence>
<sequence length="505" mass="55453">MPRRQFIDKKSATTYALVHRAQNDPLIHSSDAPQMVFAEVGSSSRQPPGQSKKVKERGDLEEEFGMTFRKNEGQAAEYGVYYDDTEYDYMQHMRDLGSGEGGSVAWVPATSTQKEKKGKGKQRLEDALAGMGLDDEDTASEGGVSLSSRETSASQRSLMPEDMLPSEFVKKQTYQDQQDIPDAIAGFQPNMDPRLREVLEALEDEAYVDDEDDIFEELQGDGYEVNEDEFDNQFWEGEQQSDGMQRFLDSQGEADDDGWESDDTIKAENEFAKPVLPVDGVALPPADPNATPAADPTNGAWMSEFSKFKTGVKEAKGVPSEMTGDRSMLSSLATGRKKKRKGAKTSTTNYSMTSSALARTDPQTLLDARFDKLMEKYDADEYEGLDTISEADDMSLASGVSGMSRASRASRVSKADSIASGISRTSGISTYSRMTDSEAPQLVRSDFDNIMDSFLGNQISKGGKHRRDIGIAPGRKGKRGVHGEGLKELDEIRQGLGKARIQGKV</sequence>
<dbReference type="EMBL" id="ML996081">
    <property type="protein sequence ID" value="KAF2158173.1"/>
    <property type="molecule type" value="Genomic_DNA"/>
</dbReference>
<comment type="caution">
    <text evidence="3">The sequence shown here is derived from an EMBL/GenBank/DDBJ whole genome shotgun (WGS) entry which is preliminary data.</text>
</comment>
<keyword evidence="4" id="KW-1185">Reference proteome</keyword>
<evidence type="ECO:0000313" key="4">
    <source>
        <dbReference type="Proteomes" id="UP000799439"/>
    </source>
</evidence>
<dbReference type="GO" id="GO:0030688">
    <property type="term" value="C:preribosome, small subunit precursor"/>
    <property type="evidence" value="ECO:0007669"/>
    <property type="project" value="TreeGrafter"/>
</dbReference>
<organism evidence="3 4">
    <name type="scientific">Myriangium duriaei CBS 260.36</name>
    <dbReference type="NCBI Taxonomy" id="1168546"/>
    <lineage>
        <taxon>Eukaryota</taxon>
        <taxon>Fungi</taxon>
        <taxon>Dikarya</taxon>
        <taxon>Ascomycota</taxon>
        <taxon>Pezizomycotina</taxon>
        <taxon>Dothideomycetes</taxon>
        <taxon>Dothideomycetidae</taxon>
        <taxon>Myriangiales</taxon>
        <taxon>Myriangiaceae</taxon>
        <taxon>Myriangium</taxon>
    </lineage>
</organism>
<feature type="region of interest" description="Disordered" evidence="2">
    <location>
        <begin position="278"/>
        <end position="300"/>
    </location>
</feature>
<feature type="compositionally biased region" description="Acidic residues" evidence="2">
    <location>
        <begin position="252"/>
        <end position="262"/>
    </location>
</feature>
<dbReference type="InterPro" id="IPR007307">
    <property type="entry name" value="Ltv1"/>
</dbReference>
<feature type="region of interest" description="Disordered" evidence="2">
    <location>
        <begin position="130"/>
        <end position="161"/>
    </location>
</feature>
<dbReference type="GO" id="GO:0005634">
    <property type="term" value="C:nucleus"/>
    <property type="evidence" value="ECO:0007669"/>
    <property type="project" value="TreeGrafter"/>
</dbReference>
<feature type="compositionally biased region" description="Polar residues" evidence="2">
    <location>
        <begin position="145"/>
        <end position="157"/>
    </location>
</feature>
<name>A0A9P4MMD7_9PEZI</name>
<feature type="region of interest" description="Disordered" evidence="2">
    <location>
        <begin position="461"/>
        <end position="486"/>
    </location>
</feature>
<protein>
    <submittedName>
        <fullName evidence="3">Low temperature viability protein</fullName>
    </submittedName>
</protein>
<dbReference type="PANTHER" id="PTHR21531">
    <property type="entry name" value="LOW-TEMPERATURE VIABILITY PROTEIN LTV1-RELATED"/>
    <property type="match status" value="1"/>
</dbReference>
<reference evidence="3" key="1">
    <citation type="journal article" date="2020" name="Stud. Mycol.">
        <title>101 Dothideomycetes genomes: a test case for predicting lifestyles and emergence of pathogens.</title>
        <authorList>
            <person name="Haridas S."/>
            <person name="Albert R."/>
            <person name="Binder M."/>
            <person name="Bloem J."/>
            <person name="Labutti K."/>
            <person name="Salamov A."/>
            <person name="Andreopoulos B."/>
            <person name="Baker S."/>
            <person name="Barry K."/>
            <person name="Bills G."/>
            <person name="Bluhm B."/>
            <person name="Cannon C."/>
            <person name="Castanera R."/>
            <person name="Culley D."/>
            <person name="Daum C."/>
            <person name="Ezra D."/>
            <person name="Gonzalez J."/>
            <person name="Henrissat B."/>
            <person name="Kuo A."/>
            <person name="Liang C."/>
            <person name="Lipzen A."/>
            <person name="Lutzoni F."/>
            <person name="Magnuson J."/>
            <person name="Mondo S."/>
            <person name="Nolan M."/>
            <person name="Ohm R."/>
            <person name="Pangilinan J."/>
            <person name="Park H.-J."/>
            <person name="Ramirez L."/>
            <person name="Alfaro M."/>
            <person name="Sun H."/>
            <person name="Tritt A."/>
            <person name="Yoshinaga Y."/>
            <person name="Zwiers L.-H."/>
            <person name="Turgeon B."/>
            <person name="Goodwin S."/>
            <person name="Spatafora J."/>
            <person name="Crous P."/>
            <person name="Grigoriev I."/>
        </authorList>
    </citation>
    <scope>NUCLEOTIDE SEQUENCE</scope>
    <source>
        <strain evidence="3">CBS 260.36</strain>
    </source>
</reference>
<feature type="region of interest" description="Disordered" evidence="2">
    <location>
        <begin position="25"/>
        <end position="60"/>
    </location>
</feature>
<evidence type="ECO:0000256" key="1">
    <source>
        <dbReference type="ARBA" id="ARBA00009078"/>
    </source>
</evidence>
<dbReference type="OrthoDB" id="5852896at2759"/>
<dbReference type="Proteomes" id="UP000799439">
    <property type="component" value="Unassembled WGS sequence"/>
</dbReference>
<dbReference type="GO" id="GO:0005829">
    <property type="term" value="C:cytosol"/>
    <property type="evidence" value="ECO:0007669"/>
    <property type="project" value="TreeGrafter"/>
</dbReference>
<dbReference type="GO" id="GO:0000056">
    <property type="term" value="P:ribosomal small subunit export from nucleus"/>
    <property type="evidence" value="ECO:0007669"/>
    <property type="project" value="TreeGrafter"/>
</dbReference>
<dbReference type="PANTHER" id="PTHR21531:SF0">
    <property type="entry name" value="PROTEIN LTV1 HOMOLOG"/>
    <property type="match status" value="1"/>
</dbReference>
<gene>
    <name evidence="3" type="ORF">K461DRAFT_318154</name>
</gene>
<feature type="region of interest" description="Disordered" evidence="2">
    <location>
        <begin position="238"/>
        <end position="262"/>
    </location>
</feature>
<feature type="region of interest" description="Disordered" evidence="2">
    <location>
        <begin position="315"/>
        <end position="356"/>
    </location>
</feature>
<dbReference type="AlphaFoldDB" id="A0A9P4MMD7"/>
<accession>A0A9P4MMD7</accession>
<evidence type="ECO:0000256" key="2">
    <source>
        <dbReference type="SAM" id="MobiDB-lite"/>
    </source>
</evidence>
<feature type="compositionally biased region" description="Low complexity" evidence="2">
    <location>
        <begin position="288"/>
        <end position="298"/>
    </location>
</feature>
<dbReference type="Pfam" id="PF04180">
    <property type="entry name" value="LTV"/>
    <property type="match status" value="1"/>
</dbReference>
<comment type="similarity">
    <text evidence="1">Belongs to the LTV1 family.</text>
</comment>